<protein>
    <recommendedName>
        <fullName evidence="4">Integral membrane protein</fullName>
    </recommendedName>
</protein>
<name>A0ABP8Y1Y8_9MICO</name>
<reference evidence="3" key="1">
    <citation type="journal article" date="2019" name="Int. J. Syst. Evol. Microbiol.">
        <title>The Global Catalogue of Microorganisms (GCM) 10K type strain sequencing project: providing services to taxonomists for standard genome sequencing and annotation.</title>
        <authorList>
            <consortium name="The Broad Institute Genomics Platform"/>
            <consortium name="The Broad Institute Genome Sequencing Center for Infectious Disease"/>
            <person name="Wu L."/>
            <person name="Ma J."/>
        </authorList>
    </citation>
    <scope>NUCLEOTIDE SEQUENCE [LARGE SCALE GENOMIC DNA]</scope>
    <source>
        <strain evidence="3">JCM 17975</strain>
    </source>
</reference>
<keyword evidence="1" id="KW-0472">Membrane</keyword>
<evidence type="ECO:0000313" key="3">
    <source>
        <dbReference type="Proteomes" id="UP001500843"/>
    </source>
</evidence>
<feature type="transmembrane region" description="Helical" evidence="1">
    <location>
        <begin position="77"/>
        <end position="94"/>
    </location>
</feature>
<keyword evidence="1" id="KW-0812">Transmembrane</keyword>
<evidence type="ECO:0000313" key="2">
    <source>
        <dbReference type="EMBL" id="GAA4719041.1"/>
    </source>
</evidence>
<sequence length="180" mass="18325">MMFAAATLLAMHWLLGGMLEHAGLVSSATSGTLTMLGPIVLGVLVLLVAPASRRFAGDGSRPGHQGSFDETRSARDVAALALVTAFVLDSLYIADGVAAHAAPLVLVLTGAAMVQACGAAVAYLACQHIGAVLRRAPAPACALPGEQTRRVADPRPAHLATLWTGTVAGSRAPPRVPSFA</sequence>
<keyword evidence="3" id="KW-1185">Reference proteome</keyword>
<evidence type="ECO:0008006" key="4">
    <source>
        <dbReference type="Google" id="ProtNLM"/>
    </source>
</evidence>
<feature type="transmembrane region" description="Helical" evidence="1">
    <location>
        <begin position="100"/>
        <end position="125"/>
    </location>
</feature>
<proteinExistence type="predicted"/>
<evidence type="ECO:0000256" key="1">
    <source>
        <dbReference type="SAM" id="Phobius"/>
    </source>
</evidence>
<accession>A0ABP8Y1Y8</accession>
<gene>
    <name evidence="2" type="ORF">GCM10023198_48460</name>
</gene>
<keyword evidence="1" id="KW-1133">Transmembrane helix</keyword>
<dbReference type="EMBL" id="BAABHM010000030">
    <property type="protein sequence ID" value="GAA4719041.1"/>
    <property type="molecule type" value="Genomic_DNA"/>
</dbReference>
<feature type="transmembrane region" description="Helical" evidence="1">
    <location>
        <begin position="37"/>
        <end position="56"/>
    </location>
</feature>
<dbReference type="Proteomes" id="UP001500843">
    <property type="component" value="Unassembled WGS sequence"/>
</dbReference>
<organism evidence="2 3">
    <name type="scientific">Promicromonospora umidemergens</name>
    <dbReference type="NCBI Taxonomy" id="629679"/>
    <lineage>
        <taxon>Bacteria</taxon>
        <taxon>Bacillati</taxon>
        <taxon>Actinomycetota</taxon>
        <taxon>Actinomycetes</taxon>
        <taxon>Micrococcales</taxon>
        <taxon>Promicromonosporaceae</taxon>
        <taxon>Promicromonospora</taxon>
    </lineage>
</organism>
<comment type="caution">
    <text evidence="2">The sequence shown here is derived from an EMBL/GenBank/DDBJ whole genome shotgun (WGS) entry which is preliminary data.</text>
</comment>